<dbReference type="InterPro" id="IPR009057">
    <property type="entry name" value="Homeodomain-like_sf"/>
</dbReference>
<comment type="caution">
    <text evidence="3">The sequence shown here is derived from an EMBL/GenBank/DDBJ whole genome shotgun (WGS) entry which is preliminary data.</text>
</comment>
<evidence type="ECO:0000313" key="3">
    <source>
        <dbReference type="EMBL" id="MCF8590505.1"/>
    </source>
</evidence>
<evidence type="ECO:0000259" key="2">
    <source>
        <dbReference type="Pfam" id="PF00440"/>
    </source>
</evidence>
<dbReference type="SUPFAM" id="SSF46689">
    <property type="entry name" value="Homeodomain-like"/>
    <property type="match status" value="1"/>
</dbReference>
<dbReference type="Pfam" id="PF00440">
    <property type="entry name" value="TetR_N"/>
    <property type="match status" value="1"/>
</dbReference>
<dbReference type="InterPro" id="IPR001647">
    <property type="entry name" value="HTH_TetR"/>
</dbReference>
<evidence type="ECO:0000313" key="4">
    <source>
        <dbReference type="Proteomes" id="UP001200110"/>
    </source>
</evidence>
<dbReference type="Proteomes" id="UP001200110">
    <property type="component" value="Unassembled WGS sequence"/>
</dbReference>
<protein>
    <submittedName>
        <fullName evidence="3">TetR/AcrR family transcriptional regulator</fullName>
    </submittedName>
</protein>
<proteinExistence type="predicted"/>
<feature type="domain" description="HTH tetR-type" evidence="2">
    <location>
        <begin position="10"/>
        <end position="57"/>
    </location>
</feature>
<name>A0ABS9IY51_9ACTN</name>
<keyword evidence="1" id="KW-0238">DNA-binding</keyword>
<dbReference type="Gene3D" id="1.10.357.10">
    <property type="entry name" value="Tetracycline Repressor, domain 2"/>
    <property type="match status" value="1"/>
</dbReference>
<gene>
    <name evidence="3" type="ORF">L5G33_18775</name>
</gene>
<evidence type="ECO:0000256" key="1">
    <source>
        <dbReference type="ARBA" id="ARBA00023125"/>
    </source>
</evidence>
<dbReference type="EMBL" id="JAKKOR010000014">
    <property type="protein sequence ID" value="MCF8590505.1"/>
    <property type="molecule type" value="Genomic_DNA"/>
</dbReference>
<accession>A0ABS9IY51</accession>
<reference evidence="3 4" key="1">
    <citation type="submission" date="2022-01" db="EMBL/GenBank/DDBJ databases">
        <authorList>
            <person name="Huang Y."/>
        </authorList>
    </citation>
    <scope>NUCLEOTIDE SEQUENCE [LARGE SCALE GENOMIC DNA]</scope>
    <source>
        <strain evidence="3 4">HY366</strain>
    </source>
</reference>
<dbReference type="RefSeq" id="WP_236999700.1">
    <property type="nucleotide sequence ID" value="NZ_JAKKOR010000014.1"/>
</dbReference>
<sequence>MSLSTGRSALLDSAERLIAARGIYGVSAREVVKDAGHRNSSAISYHFGSWHGLLDAIWARHSPQMNAERAALVAAIDEPDMKQLVHAYVRPLTTEVTRHPSYWARFNEQWLASVPLDVLGGPRFDGDSAEYYPLDDSLNDLSTLLHRITLAVDLPEADARRRVGLVVRFVINAYAAWERDREGHSAPEPEAFESEVEEMACAMLQART</sequence>
<keyword evidence="4" id="KW-1185">Reference proteome</keyword>
<organism evidence="3 4">
    <name type="scientific">Gordonia liuliyuniae</name>
    <dbReference type="NCBI Taxonomy" id="2911517"/>
    <lineage>
        <taxon>Bacteria</taxon>
        <taxon>Bacillati</taxon>
        <taxon>Actinomycetota</taxon>
        <taxon>Actinomycetes</taxon>
        <taxon>Mycobacteriales</taxon>
        <taxon>Gordoniaceae</taxon>
        <taxon>Gordonia</taxon>
    </lineage>
</organism>